<evidence type="ECO:0000313" key="3">
    <source>
        <dbReference type="Proteomes" id="UP001500027"/>
    </source>
</evidence>
<gene>
    <name evidence="2" type="ORF">GCM10022257_26560</name>
</gene>
<dbReference type="EMBL" id="BAABAV010000003">
    <property type="protein sequence ID" value="GAA4270555.1"/>
    <property type="molecule type" value="Genomic_DNA"/>
</dbReference>
<name>A0ABP8EEP9_9FLAO</name>
<sequence>MKKIAFLIILLLFCTDLFAQLEASNWYFGSNAGIRFNDNGTTTNLTDGRLNTDEGCTTISDSDGNLLFYTDGKTVWNRLHQPMSNASEALGNELFGDRSSTQSAIVVPKPEDSNIYYVFTVDTAISRDDPDRGFSYSVVDLRLNGGLGDVVPWEKNINLLQDSSEKISAVLKDCISKSIWVITFASEDGSPNQLFNTFHAYEVSTTGINTTAVKSTFNITIDDQRGYLKLSPDGSKLACANSTSGLYLYDFNTDTGIVSNQKRININHKPNSRTLSPYGVEFSQSSSLLYVSAYFQTNRAEFNNPLSQYGALLQYNLNASNINNSEIIIDERQMYRGALQLAPNGKIYRAMSETYNFGLPFLSVINNPNEIGPACNYEHNAVSLSRNSRQGLPPFIASFFSENINITQKETNVTYLPLCFGETYTLEGENIPDASYTWFLDDVELVDDDFDLEVTSEGEYKLIIQENTGDCGGIFEGFATVEFFDSPIATSISDIQLCDDNNDGSYQFLLSSLNDDILQNQNPLIYNVKYFKSQEDADLNQNELLNSFEVLRNSQTIYSRVGLLDNTTCFDTSVSFNIQLFDTPVANTFVTPIICDERSLIDPNVQNGITEINLRQFDNEILGNQNALDFSITYHNSIDDAEARNKISFDYTNTTAFNEIIYARIENRFNPNCYAISQPIDLVIRPLPQFSNSLLLQCDADDLMDGFTIFNLTEAESELVNNQMNRTVKFFRTFSEAQNSDDEILNTTSFSNTKNPETLFAQVIDENTGCYDVAELILQVSTTSIGDYVAPSACDELGSEDGLNTFDLNTITASIQSINSITFPVAYFETYEDALLEKNELNSSYNNTTPYNQTIFARVENNNACYGICEVLLTVNTLPEIETEGETFYCLNKFPETITLDAGILAGNPADYNYSWSNGESSFQTEINEAGIYTVEVTNANNCSKTRTIVVNSSLATFNSPPYSVTDGVPNNSVIVLANIQGPYEYALYDENNFSIYRDYQTSNVFDNIFPGIYTIRIKDVNDECGTIIKSVSVIGFPKFFTPNNDGFHDTWQVYGVSDMFQQDSKIMIFDRLGKLVKQLNPKGKGWDGTYNGQILPTDDYWFSVALQDGRIFKSHFTLKR</sequence>
<feature type="chain" id="PRO_5045985327" evidence="1">
    <location>
        <begin position="20"/>
        <end position="1121"/>
    </location>
</feature>
<proteinExistence type="predicted"/>
<dbReference type="Gene3D" id="2.60.40.10">
    <property type="entry name" value="Immunoglobulins"/>
    <property type="match status" value="1"/>
</dbReference>
<dbReference type="Pfam" id="PF13585">
    <property type="entry name" value="CHU_C"/>
    <property type="match status" value="1"/>
</dbReference>
<reference evidence="3" key="1">
    <citation type="journal article" date="2019" name="Int. J. Syst. Evol. Microbiol.">
        <title>The Global Catalogue of Microorganisms (GCM) 10K type strain sequencing project: providing services to taxonomists for standard genome sequencing and annotation.</title>
        <authorList>
            <consortium name="The Broad Institute Genomics Platform"/>
            <consortium name="The Broad Institute Genome Sequencing Center for Infectious Disease"/>
            <person name="Wu L."/>
            <person name="Ma J."/>
        </authorList>
    </citation>
    <scope>NUCLEOTIDE SEQUENCE [LARGE SCALE GENOMIC DNA]</scope>
    <source>
        <strain evidence="3">JCM 17452</strain>
    </source>
</reference>
<dbReference type="InterPro" id="IPR026341">
    <property type="entry name" value="T9SS_type_B"/>
</dbReference>
<dbReference type="RefSeq" id="WP_139002929.1">
    <property type="nucleotide sequence ID" value="NZ_BAABAV010000003.1"/>
</dbReference>
<keyword evidence="3" id="KW-1185">Reference proteome</keyword>
<dbReference type="Proteomes" id="UP001500027">
    <property type="component" value="Unassembled WGS sequence"/>
</dbReference>
<keyword evidence="1" id="KW-0732">Signal</keyword>
<dbReference type="NCBIfam" id="TIGR04131">
    <property type="entry name" value="Bac_Flav_CTERM"/>
    <property type="match status" value="1"/>
</dbReference>
<evidence type="ECO:0000256" key="1">
    <source>
        <dbReference type="SAM" id="SignalP"/>
    </source>
</evidence>
<accession>A0ABP8EEP9</accession>
<dbReference type="InterPro" id="IPR013783">
    <property type="entry name" value="Ig-like_fold"/>
</dbReference>
<dbReference type="SUPFAM" id="SSF82171">
    <property type="entry name" value="DPP6 N-terminal domain-like"/>
    <property type="match status" value="1"/>
</dbReference>
<feature type="signal peptide" evidence="1">
    <location>
        <begin position="1"/>
        <end position="19"/>
    </location>
</feature>
<organism evidence="2 3">
    <name type="scientific">Hyunsoonleella aestuarii</name>
    <dbReference type="NCBI Taxonomy" id="912802"/>
    <lineage>
        <taxon>Bacteria</taxon>
        <taxon>Pseudomonadati</taxon>
        <taxon>Bacteroidota</taxon>
        <taxon>Flavobacteriia</taxon>
        <taxon>Flavobacteriales</taxon>
        <taxon>Flavobacteriaceae</taxon>
    </lineage>
</organism>
<comment type="caution">
    <text evidence="2">The sequence shown here is derived from an EMBL/GenBank/DDBJ whole genome shotgun (WGS) entry which is preliminary data.</text>
</comment>
<protein>
    <submittedName>
        <fullName evidence="2">T9SS C-terminal target domain-containing protein</fullName>
    </submittedName>
</protein>
<evidence type="ECO:0000313" key="2">
    <source>
        <dbReference type="EMBL" id="GAA4270555.1"/>
    </source>
</evidence>